<dbReference type="GO" id="GO:0005516">
    <property type="term" value="F:calmodulin binding"/>
    <property type="evidence" value="ECO:0007669"/>
    <property type="project" value="UniProtKB-KW"/>
</dbReference>
<keyword evidence="5" id="KW-1185">Reference proteome</keyword>
<dbReference type="PANTHER" id="PTHR32295:SF113">
    <property type="entry name" value="PROTEIN IQ-DOMAIN 14"/>
    <property type="match status" value="1"/>
</dbReference>
<evidence type="ECO:0008006" key="6">
    <source>
        <dbReference type="Google" id="ProtNLM"/>
    </source>
</evidence>
<comment type="caution">
    <text evidence="4">The sequence shown here is derived from an EMBL/GenBank/DDBJ whole genome shotgun (WGS) entry which is preliminary data.</text>
</comment>
<evidence type="ECO:0000256" key="2">
    <source>
        <dbReference type="ARBA" id="ARBA00024341"/>
    </source>
</evidence>
<feature type="compositionally biased region" description="Polar residues" evidence="3">
    <location>
        <begin position="85"/>
        <end position="124"/>
    </location>
</feature>
<feature type="region of interest" description="Disordered" evidence="3">
    <location>
        <begin position="484"/>
        <end position="555"/>
    </location>
</feature>
<dbReference type="Proteomes" id="UP001291623">
    <property type="component" value="Unassembled WGS sequence"/>
</dbReference>
<proteinExistence type="inferred from homology"/>
<reference evidence="4" key="1">
    <citation type="submission" date="2023-12" db="EMBL/GenBank/DDBJ databases">
        <title>Genome assembly of Anisodus tanguticus.</title>
        <authorList>
            <person name="Wang Y.-J."/>
        </authorList>
    </citation>
    <scope>NUCLEOTIDE SEQUENCE</scope>
    <source>
        <strain evidence="4">KB-2021</strain>
        <tissue evidence="4">Leaf</tissue>
    </source>
</reference>
<dbReference type="Gene3D" id="1.20.5.190">
    <property type="match status" value="1"/>
</dbReference>
<dbReference type="PANTHER" id="PTHR32295">
    <property type="entry name" value="IQ-DOMAIN 5-RELATED"/>
    <property type="match status" value="1"/>
</dbReference>
<feature type="compositionally biased region" description="Basic and acidic residues" evidence="3">
    <location>
        <begin position="19"/>
        <end position="31"/>
    </location>
</feature>
<accession>A0AAE1RBX8</accession>
<feature type="compositionally biased region" description="Basic residues" evidence="3">
    <location>
        <begin position="32"/>
        <end position="41"/>
    </location>
</feature>
<evidence type="ECO:0000313" key="4">
    <source>
        <dbReference type="EMBL" id="KAK4349325.1"/>
    </source>
</evidence>
<feature type="compositionally biased region" description="Basic and acidic residues" evidence="3">
    <location>
        <begin position="497"/>
        <end position="511"/>
    </location>
</feature>
<feature type="compositionally biased region" description="Basic and acidic residues" evidence="3">
    <location>
        <begin position="530"/>
        <end position="551"/>
    </location>
</feature>
<evidence type="ECO:0000256" key="1">
    <source>
        <dbReference type="ARBA" id="ARBA00022860"/>
    </source>
</evidence>
<evidence type="ECO:0000256" key="3">
    <source>
        <dbReference type="SAM" id="MobiDB-lite"/>
    </source>
</evidence>
<evidence type="ECO:0000313" key="5">
    <source>
        <dbReference type="Proteomes" id="UP001291623"/>
    </source>
</evidence>
<dbReference type="InterPro" id="IPR000048">
    <property type="entry name" value="IQ_motif_EF-hand-BS"/>
</dbReference>
<feature type="compositionally biased region" description="Polar residues" evidence="3">
    <location>
        <begin position="172"/>
        <end position="181"/>
    </location>
</feature>
<sequence>MGKKGSWYSAIKRVFTPSSKEKLANESDKKRTKEKKGRGKLKHAETKSFIPLFRGPSSIEKILGEADEQKLLSPRFTLPGPVSPRGSSYRITSPTATSPRVASPRAMSSSRRLTSPKAPSQRVTSPRDASPRAISPKAHPVRNVAYTQNKMFSREENMKKKVEQVTEKSSQHARVSSPNVSRNRKEMSYAYRPEPTLRTLNLSATKIQAAYRGYMARRSFRALRGLVRLQGVVRSSNVQKQTANAMKQMQLLVRVQTQIQSRRIQMLENQALQHRNDKEIESSMSKWTQLCEAGNQDNWDDSLLAKEEVEARLRKKVEAVIKRERAMAYAYSHQLWKNDQKSALDMGANGFPWWWNWLERQLPSGNANKSQSAVKDMKLTPPRAISEHKPSPTPLNNITFRRILSDYDNNESPITPMSTKSAIPTRGKQMMHTPIRTPQMNSPSLKKYSRARASAANNYPFDLPLKDDDSLTSCPPFSVPHYMSQTASAKARANSNPKERNPEKQSSDAKKRFSFPLTPNIWSSKWSKGPGKDSTSRKEVDKHESMADHISVDSNVSMPAVVGGRRPFNRFV</sequence>
<gene>
    <name evidence="4" type="ORF">RND71_032080</name>
</gene>
<dbReference type="Pfam" id="PF00612">
    <property type="entry name" value="IQ"/>
    <property type="match status" value="1"/>
</dbReference>
<comment type="similarity">
    <text evidence="2">Belongs to the IQD family.</text>
</comment>
<dbReference type="CDD" id="cd23767">
    <property type="entry name" value="IQCD"/>
    <property type="match status" value="1"/>
</dbReference>
<dbReference type="AlphaFoldDB" id="A0AAE1RBX8"/>
<feature type="region of interest" description="Disordered" evidence="3">
    <location>
        <begin position="165"/>
        <end position="187"/>
    </location>
</feature>
<keyword evidence="1" id="KW-0112">Calmodulin-binding</keyword>
<feature type="region of interest" description="Disordered" evidence="3">
    <location>
        <begin position="72"/>
        <end position="139"/>
    </location>
</feature>
<dbReference type="PROSITE" id="PS50096">
    <property type="entry name" value="IQ"/>
    <property type="match status" value="1"/>
</dbReference>
<dbReference type="SMART" id="SM00015">
    <property type="entry name" value="IQ"/>
    <property type="match status" value="1"/>
</dbReference>
<feature type="region of interest" description="Disordered" evidence="3">
    <location>
        <begin position="18"/>
        <end position="49"/>
    </location>
</feature>
<organism evidence="4 5">
    <name type="scientific">Anisodus tanguticus</name>
    <dbReference type="NCBI Taxonomy" id="243964"/>
    <lineage>
        <taxon>Eukaryota</taxon>
        <taxon>Viridiplantae</taxon>
        <taxon>Streptophyta</taxon>
        <taxon>Embryophyta</taxon>
        <taxon>Tracheophyta</taxon>
        <taxon>Spermatophyta</taxon>
        <taxon>Magnoliopsida</taxon>
        <taxon>eudicotyledons</taxon>
        <taxon>Gunneridae</taxon>
        <taxon>Pentapetalae</taxon>
        <taxon>asterids</taxon>
        <taxon>lamiids</taxon>
        <taxon>Solanales</taxon>
        <taxon>Solanaceae</taxon>
        <taxon>Solanoideae</taxon>
        <taxon>Hyoscyameae</taxon>
        <taxon>Anisodus</taxon>
    </lineage>
</organism>
<feature type="compositionally biased region" description="Polar residues" evidence="3">
    <location>
        <begin position="484"/>
        <end position="496"/>
    </location>
</feature>
<protein>
    <recommendedName>
        <fullName evidence="6">Protein IQ-DOMAIN 14</fullName>
    </recommendedName>
</protein>
<name>A0AAE1RBX8_9SOLA</name>
<dbReference type="EMBL" id="JAVYJV010000017">
    <property type="protein sequence ID" value="KAK4349325.1"/>
    <property type="molecule type" value="Genomic_DNA"/>
</dbReference>